<evidence type="ECO:0000313" key="4">
    <source>
        <dbReference type="WBParaSite" id="TCNE_0000397801-mRNA-1"/>
    </source>
</evidence>
<evidence type="ECO:0000256" key="1">
    <source>
        <dbReference type="SAM" id="MobiDB-lite"/>
    </source>
</evidence>
<proteinExistence type="predicted"/>
<dbReference type="Proteomes" id="UP000050794">
    <property type="component" value="Unassembled WGS sequence"/>
</dbReference>
<evidence type="ECO:0000313" key="2">
    <source>
        <dbReference type="EMBL" id="VDM29695.1"/>
    </source>
</evidence>
<dbReference type="AlphaFoldDB" id="A0A183U658"/>
<organism evidence="3 4">
    <name type="scientific">Toxocara canis</name>
    <name type="common">Canine roundworm</name>
    <dbReference type="NCBI Taxonomy" id="6265"/>
    <lineage>
        <taxon>Eukaryota</taxon>
        <taxon>Metazoa</taxon>
        <taxon>Ecdysozoa</taxon>
        <taxon>Nematoda</taxon>
        <taxon>Chromadorea</taxon>
        <taxon>Rhabditida</taxon>
        <taxon>Spirurina</taxon>
        <taxon>Ascaridomorpha</taxon>
        <taxon>Ascaridoidea</taxon>
        <taxon>Toxocaridae</taxon>
        <taxon>Toxocara</taxon>
    </lineage>
</organism>
<protein>
    <submittedName>
        <fullName evidence="2 4">Uncharacterized protein</fullName>
    </submittedName>
</protein>
<dbReference type="EMBL" id="UYWY01005852">
    <property type="protein sequence ID" value="VDM29695.1"/>
    <property type="molecule type" value="Genomic_DNA"/>
</dbReference>
<feature type="region of interest" description="Disordered" evidence="1">
    <location>
        <begin position="119"/>
        <end position="148"/>
    </location>
</feature>
<dbReference type="WBParaSite" id="TCNE_0000397801-mRNA-1">
    <property type="protein sequence ID" value="TCNE_0000397801-mRNA-1"/>
    <property type="gene ID" value="TCNE_0000397801"/>
</dbReference>
<reference evidence="2 3" key="2">
    <citation type="submission" date="2018-11" db="EMBL/GenBank/DDBJ databases">
        <authorList>
            <consortium name="Pathogen Informatics"/>
        </authorList>
    </citation>
    <scope>NUCLEOTIDE SEQUENCE [LARGE SCALE GENOMIC DNA]</scope>
</reference>
<name>A0A183U658_TOXCA</name>
<gene>
    <name evidence="2" type="ORF">TCNE_LOCUS3978</name>
</gene>
<reference evidence="4" key="1">
    <citation type="submission" date="2016-06" db="UniProtKB">
        <authorList>
            <consortium name="WormBaseParasite"/>
        </authorList>
    </citation>
    <scope>IDENTIFICATION</scope>
</reference>
<sequence>MSAVNEKASAPFGTLPISKANNKGECNKLVEAPIDITNWKAESVTDKSLPKPTVKTLQALNCLSTGMMCNAKRPVYYDATYDDVPKSLEKSSSVTVSSEKHSISATASEKALARKLRRRELRSMKTAREATTESEATGSESTSEESQHDALLLRANSHNKVVRIACSDNIFMRSWPQRKII</sequence>
<evidence type="ECO:0000313" key="3">
    <source>
        <dbReference type="Proteomes" id="UP000050794"/>
    </source>
</evidence>
<accession>A0A183U658</accession>
<feature type="compositionally biased region" description="Basic and acidic residues" evidence="1">
    <location>
        <begin position="121"/>
        <end position="131"/>
    </location>
</feature>
<keyword evidence="3" id="KW-1185">Reference proteome</keyword>